<dbReference type="PANTHER" id="PTHR22946">
    <property type="entry name" value="DIENELACTONE HYDROLASE DOMAIN-CONTAINING PROTEIN-RELATED"/>
    <property type="match status" value="1"/>
</dbReference>
<keyword evidence="1 5" id="KW-0378">Hydrolase</keyword>
<accession>A0AAJ5JL99</accession>
<evidence type="ECO:0000313" key="6">
    <source>
        <dbReference type="Proteomes" id="UP000296883"/>
    </source>
</evidence>
<dbReference type="Proteomes" id="UP000297725">
    <property type="component" value="Unassembled WGS sequence"/>
</dbReference>
<dbReference type="GO" id="GO:0052689">
    <property type="term" value="F:carboxylic ester hydrolase activity"/>
    <property type="evidence" value="ECO:0007669"/>
    <property type="project" value="UniProtKB-ARBA"/>
</dbReference>
<dbReference type="RefSeq" id="WP_135254050.1">
    <property type="nucleotide sequence ID" value="NZ_CP038865.1"/>
</dbReference>
<proteinExistence type="inferred from homology"/>
<dbReference type="EMBL" id="CP038865">
    <property type="protein sequence ID" value="QCA28346.1"/>
    <property type="molecule type" value="Genomic_DNA"/>
</dbReference>
<dbReference type="InterPro" id="IPR029058">
    <property type="entry name" value="AB_hydrolase_fold"/>
</dbReference>
<dbReference type="Gene3D" id="3.40.50.1820">
    <property type="entry name" value="alpha/beta hydrolase"/>
    <property type="match status" value="1"/>
</dbReference>
<organism evidence="5 7">
    <name type="scientific">Vagococcus xieshaowenii</name>
    <dbReference type="NCBI Taxonomy" id="2562451"/>
    <lineage>
        <taxon>Bacteria</taxon>
        <taxon>Bacillati</taxon>
        <taxon>Bacillota</taxon>
        <taxon>Bacilli</taxon>
        <taxon>Lactobacillales</taxon>
        <taxon>Enterococcaceae</taxon>
        <taxon>Vagococcus</taxon>
    </lineage>
</organism>
<keyword evidence="6" id="KW-1185">Reference proteome</keyword>
<gene>
    <name evidence="5" type="ORF">E4031_03555</name>
    <name evidence="4" type="ORF">E4Z98_03095</name>
</gene>
<feature type="domain" description="AB hydrolase-1" evidence="3">
    <location>
        <begin position="29"/>
        <end position="145"/>
    </location>
</feature>
<evidence type="ECO:0000313" key="7">
    <source>
        <dbReference type="Proteomes" id="UP000297725"/>
    </source>
</evidence>
<name>A0AAJ5JL99_9ENTE</name>
<reference evidence="5 7" key="1">
    <citation type="submission" date="2019-03" db="EMBL/GenBank/DDBJ databases">
        <title>Vagococcus sp. was isolated fron gut of Carduelis flavirostris.</title>
        <authorList>
            <person name="Ge Y."/>
        </authorList>
    </citation>
    <scope>NUCLEOTIDE SEQUENCE [LARGE SCALE GENOMIC DNA]</scope>
    <source>
        <strain evidence="5 7">CF-210</strain>
    </source>
</reference>
<evidence type="ECO:0000256" key="2">
    <source>
        <dbReference type="ARBA" id="ARBA00038115"/>
    </source>
</evidence>
<dbReference type="Proteomes" id="UP000296883">
    <property type="component" value="Chromosome"/>
</dbReference>
<dbReference type="Pfam" id="PF00561">
    <property type="entry name" value="Abhydrolase_1"/>
    <property type="match status" value="1"/>
</dbReference>
<evidence type="ECO:0000259" key="3">
    <source>
        <dbReference type="Pfam" id="PF00561"/>
    </source>
</evidence>
<reference evidence="4 6" key="2">
    <citation type="journal article" date="2020" name="Int. J. Syst. Evol. Microbiol.">
        <title>Vagococcus xieshaowenii sp. nov., isolated from snow finch (Montifringilla taczanowskii) cloacal content.</title>
        <authorList>
            <person name="Ge Y."/>
            <person name="Yang J."/>
            <person name="Lai X.H."/>
            <person name="Zhang G."/>
            <person name="Jin D."/>
            <person name="Lu S."/>
            <person name="Wang B."/>
            <person name="Huang Y."/>
            <person name="Huang Y."/>
            <person name="Ren Z."/>
            <person name="Zhang X."/>
            <person name="Xu J."/>
        </authorList>
    </citation>
    <scope>NUCLEOTIDE SEQUENCE [LARGE SCALE GENOMIC DNA]</scope>
    <source>
        <strain evidence="6">personal::cf-49</strain>
        <strain evidence="4">Personal::cf-49</strain>
    </source>
</reference>
<sequence>MKLTIRKRMIKEIPTLEVVPSDYSSKQLPLVIFYHGWQTSKELLLTQARKIAKKGFRVILPDAMFHGERKKWARSSIPSFTFWTSIQYNIMEFNLMIDYFKHHDWLGDYPIIVGGYSMGGITTAALMRQHPEIAIGVSIMGTPTPVSYFNHMQTRIKAERSIDVAPDLIRLLNWIPNYDLGLSPETINSRPLFIWHGTEDSKIPYSEAKNFYHEIKGNDYAKEVVFVTGDNEGHLVTPDLMEVIAQFIEKHTKRALN</sequence>
<dbReference type="InterPro" id="IPR050261">
    <property type="entry name" value="FrsA_esterase"/>
</dbReference>
<evidence type="ECO:0000256" key="1">
    <source>
        <dbReference type="ARBA" id="ARBA00022801"/>
    </source>
</evidence>
<dbReference type="AlphaFoldDB" id="A0AAJ5JL99"/>
<dbReference type="EMBL" id="SRHU01000013">
    <property type="protein sequence ID" value="TFZ42266.1"/>
    <property type="molecule type" value="Genomic_DNA"/>
</dbReference>
<evidence type="ECO:0000313" key="5">
    <source>
        <dbReference type="EMBL" id="TFZ42266.1"/>
    </source>
</evidence>
<evidence type="ECO:0000313" key="4">
    <source>
        <dbReference type="EMBL" id="QCA28346.1"/>
    </source>
</evidence>
<dbReference type="InterPro" id="IPR000073">
    <property type="entry name" value="AB_hydrolase_1"/>
</dbReference>
<protein>
    <submittedName>
        <fullName evidence="5">Alpha/beta fold hydrolase</fullName>
    </submittedName>
</protein>
<dbReference type="PANTHER" id="PTHR22946:SF9">
    <property type="entry name" value="POLYKETIDE TRANSFERASE AF380"/>
    <property type="match status" value="1"/>
</dbReference>
<dbReference type="SUPFAM" id="SSF53474">
    <property type="entry name" value="alpha/beta-Hydrolases"/>
    <property type="match status" value="1"/>
</dbReference>
<comment type="similarity">
    <text evidence="2">Belongs to the AB hydrolase superfamily. FUS2 hydrolase family.</text>
</comment>